<organism evidence="3 4">
    <name type="scientific">Sporomusa malonica</name>
    <dbReference type="NCBI Taxonomy" id="112901"/>
    <lineage>
        <taxon>Bacteria</taxon>
        <taxon>Bacillati</taxon>
        <taxon>Bacillota</taxon>
        <taxon>Negativicutes</taxon>
        <taxon>Selenomonadales</taxon>
        <taxon>Sporomusaceae</taxon>
        <taxon>Sporomusa</taxon>
    </lineage>
</organism>
<dbReference type="STRING" id="112901.SAMN04488500_13118"/>
<dbReference type="InterPro" id="IPR001509">
    <property type="entry name" value="Epimerase_deHydtase"/>
</dbReference>
<feature type="domain" description="NAD-dependent epimerase/dehydratase" evidence="2">
    <location>
        <begin position="4"/>
        <end position="225"/>
    </location>
</feature>
<proteinExistence type="inferred from homology"/>
<evidence type="ECO:0000313" key="4">
    <source>
        <dbReference type="Proteomes" id="UP000192738"/>
    </source>
</evidence>
<dbReference type="Proteomes" id="UP000192738">
    <property type="component" value="Unassembled WGS sequence"/>
</dbReference>
<sequence>MKKVVLTGACGFIGRHAIDGLIRRGYEVHAISRTNFNLTANAYWHRVNIFSSTQVENIFQAIRPSHLLHFAWNVEPNSYMTSAENFHWVRASMEMLSSFQKNGGVRTVFAGTCAEYDWRYGYLTEQLTPCQPSSYYGICKNSLNAFMNAFCLASGISAAWGRIFFLYGPHEAASRLVAATVKSLLQGEPAVCIHGDRYRDFLYVEDVADAFCALLDSSVTGPVNIASGEPIKIGELAKTIAYYIGNPELLHFEAVESSRGEPSLLCANVERLLNEVSWKPRYKINEGIQKTIQWWQNYLN</sequence>
<comment type="similarity">
    <text evidence="1">Belongs to the NAD(P)-dependent epimerase/dehydratase family.</text>
</comment>
<dbReference type="RefSeq" id="WP_084578253.1">
    <property type="nucleotide sequence ID" value="NZ_CP155572.1"/>
</dbReference>
<keyword evidence="4" id="KW-1185">Reference proteome</keyword>
<dbReference type="Pfam" id="PF01370">
    <property type="entry name" value="Epimerase"/>
    <property type="match status" value="1"/>
</dbReference>
<dbReference type="SUPFAM" id="SSF51735">
    <property type="entry name" value="NAD(P)-binding Rossmann-fold domains"/>
    <property type="match status" value="1"/>
</dbReference>
<evidence type="ECO:0000313" key="3">
    <source>
        <dbReference type="EMBL" id="SMD13487.1"/>
    </source>
</evidence>
<evidence type="ECO:0000259" key="2">
    <source>
        <dbReference type="Pfam" id="PF01370"/>
    </source>
</evidence>
<gene>
    <name evidence="3" type="ORF">SAMN04488500_13118</name>
</gene>
<dbReference type="AlphaFoldDB" id="A0A1W2EUV0"/>
<protein>
    <submittedName>
        <fullName evidence="3">Nucleoside-diphosphate-sugar epimerase</fullName>
    </submittedName>
</protein>
<dbReference type="EMBL" id="FWXI01000031">
    <property type="protein sequence ID" value="SMD13487.1"/>
    <property type="molecule type" value="Genomic_DNA"/>
</dbReference>
<dbReference type="OrthoDB" id="9789543at2"/>
<dbReference type="InterPro" id="IPR036291">
    <property type="entry name" value="NAD(P)-bd_dom_sf"/>
</dbReference>
<reference evidence="3 4" key="1">
    <citation type="submission" date="2017-04" db="EMBL/GenBank/DDBJ databases">
        <authorList>
            <person name="Afonso C.L."/>
            <person name="Miller P.J."/>
            <person name="Scott M.A."/>
            <person name="Spackman E."/>
            <person name="Goraichik I."/>
            <person name="Dimitrov K.M."/>
            <person name="Suarez D.L."/>
            <person name="Swayne D.E."/>
        </authorList>
    </citation>
    <scope>NUCLEOTIDE SEQUENCE [LARGE SCALE GENOMIC DNA]</scope>
    <source>
        <strain evidence="3 4">DSM 5090</strain>
    </source>
</reference>
<name>A0A1W2EUV0_9FIRM</name>
<dbReference type="PANTHER" id="PTHR43000">
    <property type="entry name" value="DTDP-D-GLUCOSE 4,6-DEHYDRATASE-RELATED"/>
    <property type="match status" value="1"/>
</dbReference>
<accession>A0A1W2EUV0</accession>
<dbReference type="Gene3D" id="3.40.50.720">
    <property type="entry name" value="NAD(P)-binding Rossmann-like Domain"/>
    <property type="match status" value="1"/>
</dbReference>
<evidence type="ECO:0000256" key="1">
    <source>
        <dbReference type="ARBA" id="ARBA00007637"/>
    </source>
</evidence>